<evidence type="ECO:0000313" key="1">
    <source>
        <dbReference type="EMBL" id="CAG68969.1"/>
    </source>
</evidence>
<dbReference type="GeneID" id="45234505"/>
<sequence length="98" mass="11212">MNSMVQPKEQVKSYDASDVSEGYALAYEQVADLSVMIDAIRNNHEKTAEYVKKVYNVPDTVFSDMKRLFAIIEGLVSDNLEFSKSQEDAYQKRYESIS</sequence>
<gene>
    <name evidence="1" type="ordered locus">ACIAD2169</name>
</gene>
<dbReference type="Proteomes" id="UP000000430">
    <property type="component" value="Chromosome"/>
</dbReference>
<name>Q6FAE4_ACIAD</name>
<dbReference type="HOGENOM" id="CLU_161815_0_0_6"/>
<organism evidence="1 2">
    <name type="scientific">Acinetobacter baylyi (strain ATCC 33305 / BD413 / ADP1)</name>
    <dbReference type="NCBI Taxonomy" id="62977"/>
    <lineage>
        <taxon>Bacteria</taxon>
        <taxon>Pseudomonadati</taxon>
        <taxon>Pseudomonadota</taxon>
        <taxon>Gammaproteobacteria</taxon>
        <taxon>Moraxellales</taxon>
        <taxon>Moraxellaceae</taxon>
        <taxon>Acinetobacter</taxon>
    </lineage>
</organism>
<reference evidence="1 2" key="1">
    <citation type="journal article" date="2004" name="Nucleic Acids Res.">
        <title>Unique features revealed by the genome sequence of Acinetobacter sp. ADP1, a versatile and naturally transformation competent bacterium.</title>
        <authorList>
            <person name="Barbe V."/>
            <person name="Vallenet D."/>
            <person name="Fonknechten N."/>
            <person name="Kreimeyer A."/>
            <person name="Oztas S."/>
            <person name="Labarre L."/>
            <person name="Cruveiller S."/>
            <person name="Robert C."/>
            <person name="Duprat S."/>
            <person name="Wincker P."/>
            <person name="Ornston L.N."/>
            <person name="Weissenbach J."/>
            <person name="Marliere P."/>
            <person name="Cohen G.N."/>
            <person name="Medigue C."/>
        </authorList>
    </citation>
    <scope>NUCLEOTIDE SEQUENCE [LARGE SCALE GENOMIC DNA]</scope>
    <source>
        <strain evidence="2">ATCC 33305 / BD413 / ADP1</strain>
    </source>
</reference>
<evidence type="ECO:0000313" key="2">
    <source>
        <dbReference type="Proteomes" id="UP000000430"/>
    </source>
</evidence>
<dbReference type="AlphaFoldDB" id="Q6FAE4"/>
<proteinExistence type="predicted"/>
<dbReference type="OrthoDB" id="6694207at2"/>
<protein>
    <submittedName>
        <fullName evidence="1">Uncharacterized protein</fullName>
    </submittedName>
</protein>
<dbReference type="STRING" id="202950.GCA_001485005_00221"/>
<dbReference type="eggNOG" id="ENOG5031RGX">
    <property type="taxonomic scope" value="Bacteria"/>
</dbReference>
<dbReference type="KEGG" id="aci:ACIAD2169"/>
<dbReference type="RefSeq" id="WP_004927715.1">
    <property type="nucleotide sequence ID" value="NC_005966.1"/>
</dbReference>
<dbReference type="BioCyc" id="ASP62977:ACIAD_RS09935-MONOMER"/>
<accession>Q6FAE4</accession>
<dbReference type="EMBL" id="CR543861">
    <property type="protein sequence ID" value="CAG68969.1"/>
    <property type="molecule type" value="Genomic_DNA"/>
</dbReference>